<dbReference type="Pfam" id="PF01411">
    <property type="entry name" value="tRNA-synt_2c"/>
    <property type="match status" value="1"/>
</dbReference>
<dbReference type="Gene3D" id="3.30.980.10">
    <property type="entry name" value="Threonyl-trna Synthetase, Chain A, domain 2"/>
    <property type="match status" value="1"/>
</dbReference>
<organism evidence="6">
    <name type="scientific">uncultured bacterium EIL102C09</name>
    <dbReference type="NCBI Taxonomy" id="1768197"/>
    <lineage>
        <taxon>Bacteria</taxon>
        <taxon>environmental samples</taxon>
    </lineage>
</organism>
<feature type="domain" description="Alanyl-transfer RNA synthetases family profile" evidence="5">
    <location>
        <begin position="1"/>
        <end position="234"/>
    </location>
</feature>
<proteinExistence type="predicted"/>
<comment type="cofactor">
    <cofactor evidence="1">
        <name>Zn(2+)</name>
        <dbReference type="ChEBI" id="CHEBI:29105"/>
    </cofactor>
</comment>
<dbReference type="GO" id="GO:0046872">
    <property type="term" value="F:metal ion binding"/>
    <property type="evidence" value="ECO:0007669"/>
    <property type="project" value="UniProtKB-KW"/>
</dbReference>
<dbReference type="SUPFAM" id="SSF50447">
    <property type="entry name" value="Translation proteins"/>
    <property type="match status" value="1"/>
</dbReference>
<dbReference type="PROSITE" id="PS50860">
    <property type="entry name" value="AA_TRNA_LIGASE_II_ALA"/>
    <property type="match status" value="1"/>
</dbReference>
<evidence type="ECO:0000256" key="4">
    <source>
        <dbReference type="ARBA" id="ARBA00022833"/>
    </source>
</evidence>
<dbReference type="GO" id="GO:0003676">
    <property type="term" value="F:nucleic acid binding"/>
    <property type="evidence" value="ECO:0007669"/>
    <property type="project" value="InterPro"/>
</dbReference>
<dbReference type="InterPro" id="IPR009000">
    <property type="entry name" value="Transl_B-barrel_sf"/>
</dbReference>
<comment type="subcellular location">
    <subcellularLocation>
        <location evidence="2">Cytoplasm</location>
    </subcellularLocation>
</comment>
<dbReference type="GO" id="GO:0006419">
    <property type="term" value="P:alanyl-tRNA aminoacylation"/>
    <property type="evidence" value="ECO:0007669"/>
    <property type="project" value="InterPro"/>
</dbReference>
<dbReference type="GO" id="GO:0004813">
    <property type="term" value="F:alanine-tRNA ligase activity"/>
    <property type="evidence" value="ECO:0007669"/>
    <property type="project" value="InterPro"/>
</dbReference>
<evidence type="ECO:0000256" key="1">
    <source>
        <dbReference type="ARBA" id="ARBA00001947"/>
    </source>
</evidence>
<name>A0A0U2X2T7_9BACT</name>
<dbReference type="GO" id="GO:0005524">
    <property type="term" value="F:ATP binding"/>
    <property type="evidence" value="ECO:0007669"/>
    <property type="project" value="InterPro"/>
</dbReference>
<dbReference type="GO" id="GO:0005737">
    <property type="term" value="C:cytoplasm"/>
    <property type="evidence" value="ECO:0007669"/>
    <property type="project" value="UniProtKB-SubCell"/>
</dbReference>
<sequence length="234" mass="25452">MTEELFRQDSYQTECTATVQSADSGGIILDRTVFYPNGGGQPGDIGVLRFGDQETPIIDTRKGDGGILHIPVDEAVLPAVGETVTCEIDWSRRYRHMRMHTCMHVLCSLIDGAVTGGQAGADKSRLDFDIPGERPDKDQLTDRLMALVEANHPLTITQISDAELAANPDLVRTMSVQPPTGAGHVRMIRIGDDIDFQPCGGTHLKATGEIGAVRISKIENKGKQNRRISIVFDA</sequence>
<dbReference type="PANTHER" id="PTHR43462:SF1">
    <property type="entry name" value="ALANYL-TRNA EDITING PROTEIN AARSD1"/>
    <property type="match status" value="1"/>
</dbReference>
<reference evidence="6" key="1">
    <citation type="journal article" date="2016" name="ISME J.">
        <title>Functional metagenomic screen reveals new and diverse microbial rhodopsins.</title>
        <authorList>
            <person name="Pushkarev A."/>
            <person name="Beja O."/>
        </authorList>
    </citation>
    <scope>NUCLEOTIDE SEQUENCE</scope>
</reference>
<dbReference type="InterPro" id="IPR018164">
    <property type="entry name" value="Ala-tRNA-synth_IIc_N"/>
</dbReference>
<dbReference type="AlphaFoldDB" id="A0A0U2X2T7"/>
<dbReference type="PANTHER" id="PTHR43462">
    <property type="entry name" value="ALANYL-TRNA EDITING PROTEIN"/>
    <property type="match status" value="1"/>
</dbReference>
<dbReference type="InterPro" id="IPR051335">
    <property type="entry name" value="Alanyl-tRNA_Editing_Enzymes"/>
</dbReference>
<dbReference type="SUPFAM" id="SSF55186">
    <property type="entry name" value="ThrRS/AlaRS common domain"/>
    <property type="match status" value="1"/>
</dbReference>
<dbReference type="InterPro" id="IPR018163">
    <property type="entry name" value="Thr/Ala-tRNA-synth_IIc_edit"/>
</dbReference>
<protein>
    <submittedName>
        <fullName evidence="6">Putative Ala-tRNA(Pro) hydrolase</fullName>
    </submittedName>
</protein>
<dbReference type="InterPro" id="IPR018165">
    <property type="entry name" value="Ala-tRNA-synth_IIc_core"/>
</dbReference>
<dbReference type="Gene3D" id="2.40.30.130">
    <property type="match status" value="1"/>
</dbReference>
<dbReference type="InterPro" id="IPR012947">
    <property type="entry name" value="tRNA_SAD"/>
</dbReference>
<dbReference type="Pfam" id="PF07973">
    <property type="entry name" value="tRNA_SAD"/>
    <property type="match status" value="1"/>
</dbReference>
<dbReference type="SMART" id="SM00863">
    <property type="entry name" value="tRNA_SAD"/>
    <property type="match status" value="1"/>
</dbReference>
<evidence type="ECO:0000313" key="6">
    <source>
        <dbReference type="EMBL" id="ALS55978.1"/>
    </source>
</evidence>
<keyword evidence="3" id="KW-0479">Metal-binding</keyword>
<evidence type="ECO:0000256" key="3">
    <source>
        <dbReference type="ARBA" id="ARBA00022723"/>
    </source>
</evidence>
<evidence type="ECO:0000259" key="5">
    <source>
        <dbReference type="PROSITE" id="PS50860"/>
    </source>
</evidence>
<accession>A0A0U2X2T7</accession>
<dbReference type="EMBL" id="KT201084">
    <property type="protein sequence ID" value="ALS55978.1"/>
    <property type="molecule type" value="Genomic_DNA"/>
</dbReference>
<keyword evidence="4" id="KW-0862">Zinc</keyword>
<keyword evidence="6" id="KW-0378">Hydrolase</keyword>
<evidence type="ECO:0000256" key="2">
    <source>
        <dbReference type="ARBA" id="ARBA00004496"/>
    </source>
</evidence>
<dbReference type="GO" id="GO:0002161">
    <property type="term" value="F:aminoacyl-tRNA deacylase activity"/>
    <property type="evidence" value="ECO:0007669"/>
    <property type="project" value="UniProtKB-ARBA"/>
</dbReference>